<comment type="caution">
    <text evidence="1">The sequence shown here is derived from an EMBL/GenBank/DDBJ whole genome shotgun (WGS) entry which is preliminary data.</text>
</comment>
<organism evidence="1 2">
    <name type="scientific">Carpediemonas membranifera</name>
    <dbReference type="NCBI Taxonomy" id="201153"/>
    <lineage>
        <taxon>Eukaryota</taxon>
        <taxon>Metamonada</taxon>
        <taxon>Carpediemonas-like organisms</taxon>
        <taxon>Carpediemonas</taxon>
    </lineage>
</organism>
<evidence type="ECO:0000313" key="2">
    <source>
        <dbReference type="Proteomes" id="UP000717585"/>
    </source>
</evidence>
<proteinExistence type="predicted"/>
<dbReference type="AlphaFoldDB" id="A0A8J6B423"/>
<dbReference type="Proteomes" id="UP000717585">
    <property type="component" value="Unassembled WGS sequence"/>
</dbReference>
<dbReference type="EMBL" id="JAHDYR010000038">
    <property type="protein sequence ID" value="KAG9392549.1"/>
    <property type="molecule type" value="Genomic_DNA"/>
</dbReference>
<accession>A0A8J6B423</accession>
<sequence>MSYNPRIKIGNWVEESFNDDYKLLAAKMLANHDDQYVSSYASSYTKPAVISTPQMHPEKNNAGSAPSYLLQGHGASPQAMQAQHRSMTTNDEAFGRREPRMSRRQKHAPEPHFMTVTQRDFGVAPPASKDARPQSSPVQELVKTRKEAELFYRRGVESSEIFGLPKYEARKPTHETLKTIGSEAQRMGLRTGHVAQVRTPFVRPGEKL</sequence>
<name>A0A8J6B423_9EUKA</name>
<keyword evidence="2" id="KW-1185">Reference proteome</keyword>
<protein>
    <submittedName>
        <fullName evidence="1">Uncharacterized protein</fullName>
    </submittedName>
</protein>
<reference evidence="1" key="1">
    <citation type="submission" date="2021-05" db="EMBL/GenBank/DDBJ databases">
        <title>A free-living protist that lacks canonical eukaryotic 1 DNA replication and segregation systems.</title>
        <authorList>
            <person name="Salas-Leiva D.E."/>
            <person name="Tromer E.C."/>
            <person name="Curtis B.A."/>
            <person name="Jerlstrom-Hultqvist J."/>
            <person name="Kolisko M."/>
            <person name="Yi Z."/>
            <person name="Salas-Leiva J.S."/>
            <person name="Gallot-Lavallee L."/>
            <person name="Kops G.J.P.L."/>
            <person name="Archibald J.M."/>
            <person name="Simpson A.G.B."/>
            <person name="Roger A.J."/>
        </authorList>
    </citation>
    <scope>NUCLEOTIDE SEQUENCE</scope>
    <source>
        <strain evidence="1">BICM</strain>
    </source>
</reference>
<gene>
    <name evidence="1" type="ORF">J8273_5554</name>
</gene>
<evidence type="ECO:0000313" key="1">
    <source>
        <dbReference type="EMBL" id="KAG9392549.1"/>
    </source>
</evidence>